<name>A0A919TRK3_9ACTN</name>
<gene>
    <name evidence="1" type="ORF">Ate02nite_09020</name>
</gene>
<organism evidence="1 2">
    <name type="scientific">Paractinoplanes tereljensis</name>
    <dbReference type="NCBI Taxonomy" id="571912"/>
    <lineage>
        <taxon>Bacteria</taxon>
        <taxon>Bacillati</taxon>
        <taxon>Actinomycetota</taxon>
        <taxon>Actinomycetes</taxon>
        <taxon>Micromonosporales</taxon>
        <taxon>Micromonosporaceae</taxon>
        <taxon>Paractinoplanes</taxon>
    </lineage>
</organism>
<accession>A0A919TRK3</accession>
<comment type="caution">
    <text evidence="1">The sequence shown here is derived from an EMBL/GenBank/DDBJ whole genome shotgun (WGS) entry which is preliminary data.</text>
</comment>
<evidence type="ECO:0000313" key="1">
    <source>
        <dbReference type="EMBL" id="GIF18172.1"/>
    </source>
</evidence>
<dbReference type="Proteomes" id="UP000623608">
    <property type="component" value="Unassembled WGS sequence"/>
</dbReference>
<protein>
    <submittedName>
        <fullName evidence="1">Uncharacterized protein</fullName>
    </submittedName>
</protein>
<sequence>MLTLPAEPGRERAVRAARLWFERCPDRLGGEFAATVRDNPPPPDRIHLSQLSPGDIWATVGTTIQPPGDYEGEPLEWDAPYSAASWQELLRKLGELPSVAAFGASTWSARGWHGPPSYTVDMGIDYGFVELGSTIDDALANDPAGQRRVLAAVREVAEVANPVAVAVATNFKRIETPLERALNRFQGRAEAGSWLRNYGWLTVLSDEMTERVGGLHRLRSSGAFVEVEPLAAGGTWLVATDTWDEYGPEQANRLFELLAPVLPPGRPQLTQFGAPVTPGGELVRTALPNVVAERDPREITG</sequence>
<dbReference type="AlphaFoldDB" id="A0A919TRK3"/>
<evidence type="ECO:0000313" key="2">
    <source>
        <dbReference type="Proteomes" id="UP000623608"/>
    </source>
</evidence>
<dbReference type="EMBL" id="BOMY01000005">
    <property type="protein sequence ID" value="GIF18172.1"/>
    <property type="molecule type" value="Genomic_DNA"/>
</dbReference>
<proteinExistence type="predicted"/>
<keyword evidence="2" id="KW-1185">Reference proteome</keyword>
<reference evidence="1" key="1">
    <citation type="submission" date="2021-01" db="EMBL/GenBank/DDBJ databases">
        <title>Whole genome shotgun sequence of Actinoplanes tereljensis NBRC 105297.</title>
        <authorList>
            <person name="Komaki H."/>
            <person name="Tamura T."/>
        </authorList>
    </citation>
    <scope>NUCLEOTIDE SEQUENCE</scope>
    <source>
        <strain evidence="1">NBRC 105297</strain>
    </source>
</reference>